<evidence type="ECO:0000256" key="7">
    <source>
        <dbReference type="PROSITE-ProRule" id="PRU00533"/>
    </source>
</evidence>
<evidence type="ECO:0000256" key="4">
    <source>
        <dbReference type="ARBA" id="ARBA00022691"/>
    </source>
</evidence>
<dbReference type="EMBL" id="FNAK01000005">
    <property type="protein sequence ID" value="SDE24246.1"/>
    <property type="molecule type" value="Genomic_DNA"/>
</dbReference>
<reference evidence="9 10" key="1">
    <citation type="submission" date="2016-10" db="EMBL/GenBank/DDBJ databases">
        <authorList>
            <person name="de Groot N.N."/>
        </authorList>
    </citation>
    <scope>NUCLEOTIDE SEQUENCE [LARGE SCALE GENOMIC DNA]</scope>
    <source>
        <strain evidence="9 10">CGMCC 1.9109</strain>
    </source>
</reference>
<sequence>MIHIINKYNRQYYSDVLRNMFQLRHKIFVEQKGWNLLAQEDGLEIDQFDTDETIYFLKLDENSNILGGMRLVPTVVDTQLGTIFKDWCDFKPAPVGKNTYEWSRYFIADKKYRSPAGYPVHYELFFSILEFAVYRGIRNLTGFLEAVTLPRLNALPWDIEYLGNMVTYGGVGDEPKGRGAAVMVGVNERMLRITKRMKGIKKPYLALPIGDMGPARQIACTPEVCFRYLTFLEEHPEHANMLAAMSSMIIDSPKDRRAAIIEVFDGIAQDEAMAGFDASFAKVVAPTSYSLSVQ</sequence>
<evidence type="ECO:0000313" key="9">
    <source>
        <dbReference type="EMBL" id="SDE24246.1"/>
    </source>
</evidence>
<keyword evidence="4 8" id="KW-0949">S-adenosyl-L-methionine</keyword>
<dbReference type="InterPro" id="IPR001690">
    <property type="entry name" value="Autoind_synthase"/>
</dbReference>
<dbReference type="STRING" id="637679.GCA_001550055_03605"/>
<keyword evidence="3 8" id="KW-0808">Transferase</keyword>
<dbReference type="OrthoDB" id="6169313at2"/>
<dbReference type="Proteomes" id="UP000183685">
    <property type="component" value="Unassembled WGS sequence"/>
</dbReference>
<dbReference type="AlphaFoldDB" id="A0A1G7BD23"/>
<evidence type="ECO:0000313" key="10">
    <source>
        <dbReference type="Proteomes" id="UP000183685"/>
    </source>
</evidence>
<evidence type="ECO:0000256" key="5">
    <source>
        <dbReference type="ARBA" id="ARBA00022929"/>
    </source>
</evidence>
<dbReference type="GO" id="GO:0061579">
    <property type="term" value="F:N-acyl homoserine lactone synthase activity"/>
    <property type="evidence" value="ECO:0007669"/>
    <property type="project" value="UniProtKB-UniRule"/>
</dbReference>
<dbReference type="InterPro" id="IPR016181">
    <property type="entry name" value="Acyl_CoA_acyltransferase"/>
</dbReference>
<dbReference type="PANTHER" id="PTHR39322:SF1">
    <property type="entry name" value="ISOVALERYL-HOMOSERINE LACTONE SYNTHASE"/>
    <property type="match status" value="1"/>
</dbReference>
<evidence type="ECO:0000256" key="1">
    <source>
        <dbReference type="ARBA" id="ARBA00012340"/>
    </source>
</evidence>
<evidence type="ECO:0000256" key="8">
    <source>
        <dbReference type="RuleBase" id="RU361135"/>
    </source>
</evidence>
<dbReference type="SUPFAM" id="SSF55729">
    <property type="entry name" value="Acyl-CoA N-acyltransferases (Nat)"/>
    <property type="match status" value="1"/>
</dbReference>
<dbReference type="GO" id="GO:0007165">
    <property type="term" value="P:signal transduction"/>
    <property type="evidence" value="ECO:0007669"/>
    <property type="project" value="TreeGrafter"/>
</dbReference>
<dbReference type="RefSeq" id="WP_068307541.1">
    <property type="nucleotide sequence ID" value="NZ_FNAK01000005.1"/>
</dbReference>
<proteinExistence type="inferred from homology"/>
<gene>
    <name evidence="9" type="ORF">SAMN04488071_2440</name>
</gene>
<comment type="similarity">
    <text evidence="7 8">Belongs to the autoinducer synthase family.</text>
</comment>
<name>A0A1G7BD23_9PROT</name>
<dbReference type="PROSITE" id="PS51187">
    <property type="entry name" value="AUTOINDUCER_SYNTH_2"/>
    <property type="match status" value="1"/>
</dbReference>
<comment type="catalytic activity">
    <reaction evidence="6 8">
        <text>a fatty acyl-[ACP] + S-adenosyl-L-methionine = an N-acyl-L-homoserine lactone + S-methyl-5'-thioadenosine + holo-[ACP] + H(+)</text>
        <dbReference type="Rhea" id="RHEA:10096"/>
        <dbReference type="Rhea" id="RHEA-COMP:9685"/>
        <dbReference type="Rhea" id="RHEA-COMP:14125"/>
        <dbReference type="ChEBI" id="CHEBI:15378"/>
        <dbReference type="ChEBI" id="CHEBI:17509"/>
        <dbReference type="ChEBI" id="CHEBI:55474"/>
        <dbReference type="ChEBI" id="CHEBI:59789"/>
        <dbReference type="ChEBI" id="CHEBI:64479"/>
        <dbReference type="ChEBI" id="CHEBI:138651"/>
        <dbReference type="EC" id="2.3.1.184"/>
    </reaction>
</comment>
<evidence type="ECO:0000256" key="3">
    <source>
        <dbReference type="ARBA" id="ARBA00022679"/>
    </source>
</evidence>
<dbReference type="Gene3D" id="3.40.630.30">
    <property type="match status" value="1"/>
</dbReference>
<dbReference type="PANTHER" id="PTHR39322">
    <property type="entry name" value="ACYL-HOMOSERINE-LACTONE SYNTHASE"/>
    <property type="match status" value="1"/>
</dbReference>
<dbReference type="EC" id="2.3.1.184" evidence="1 8"/>
<dbReference type="PROSITE" id="PS00949">
    <property type="entry name" value="AUTOINDUCER_SYNTH_1"/>
    <property type="match status" value="1"/>
</dbReference>
<dbReference type="PRINTS" id="PR01549">
    <property type="entry name" value="AUTOINDCRSYN"/>
</dbReference>
<accession>A0A1G7BD23</accession>
<keyword evidence="5 7" id="KW-0071">Autoinducer synthesis</keyword>
<organism evidence="9 10">
    <name type="scientific">Kordiimonas lacus</name>
    <dbReference type="NCBI Taxonomy" id="637679"/>
    <lineage>
        <taxon>Bacteria</taxon>
        <taxon>Pseudomonadati</taxon>
        <taxon>Pseudomonadota</taxon>
        <taxon>Alphaproteobacteria</taxon>
        <taxon>Kordiimonadales</taxon>
        <taxon>Kordiimonadaceae</taxon>
        <taxon>Kordiimonas</taxon>
    </lineage>
</organism>
<keyword evidence="2 7" id="KW-0673">Quorum sensing</keyword>
<evidence type="ECO:0000256" key="6">
    <source>
        <dbReference type="ARBA" id="ARBA00048576"/>
    </source>
</evidence>
<keyword evidence="10" id="KW-1185">Reference proteome</keyword>
<protein>
    <recommendedName>
        <fullName evidence="1 8">Acyl-homoserine-lactone synthase</fullName>
        <ecNumber evidence="1 8">2.3.1.184</ecNumber>
    </recommendedName>
    <alternativeName>
        <fullName evidence="8">Autoinducer synthesis protein</fullName>
    </alternativeName>
</protein>
<evidence type="ECO:0000256" key="2">
    <source>
        <dbReference type="ARBA" id="ARBA00022654"/>
    </source>
</evidence>
<dbReference type="Pfam" id="PF00765">
    <property type="entry name" value="Autoind_synth"/>
    <property type="match status" value="1"/>
</dbReference>
<dbReference type="GO" id="GO:0009372">
    <property type="term" value="P:quorum sensing"/>
    <property type="evidence" value="ECO:0007669"/>
    <property type="project" value="UniProtKB-UniRule"/>
</dbReference>
<dbReference type="InterPro" id="IPR018311">
    <property type="entry name" value="Autoind_synth_CS"/>
</dbReference>